<dbReference type="Proteomes" id="UP000595197">
    <property type="component" value="Chromosome"/>
</dbReference>
<name>A0ABX7B8P0_9PROT</name>
<organism evidence="2 3">
    <name type="scientific">Skermanella cutis</name>
    <dbReference type="NCBI Taxonomy" id="2775420"/>
    <lineage>
        <taxon>Bacteria</taxon>
        <taxon>Pseudomonadati</taxon>
        <taxon>Pseudomonadota</taxon>
        <taxon>Alphaproteobacteria</taxon>
        <taxon>Rhodospirillales</taxon>
        <taxon>Azospirillaceae</taxon>
        <taxon>Skermanella</taxon>
    </lineage>
</organism>
<proteinExistence type="predicted"/>
<reference evidence="2" key="1">
    <citation type="submission" date="2021-02" db="EMBL/GenBank/DDBJ databases">
        <title>Skermanella TT6 skin isolate.</title>
        <authorList>
            <person name="Lee K."/>
            <person name="Ganzorig M."/>
        </authorList>
    </citation>
    <scope>NUCLEOTIDE SEQUENCE</scope>
    <source>
        <strain evidence="2">TT6</strain>
    </source>
</reference>
<sequence length="128" mass="12363">MADDKNTATTGRDAPIDDPGREVEVSKEDRAQGVVSQRETSILGNAGVAEEAGLAGTGAGRSRLEGAQGSGSSTTATPGTPGPENNEGTVSGTTGLGVGGTTPGTSPEVAAGAGGAGARPDADDKVER</sequence>
<feature type="compositionally biased region" description="Basic and acidic residues" evidence="1">
    <location>
        <begin position="14"/>
        <end position="31"/>
    </location>
</feature>
<dbReference type="RefSeq" id="WP_201078036.1">
    <property type="nucleotide sequence ID" value="NZ_CP067420.1"/>
</dbReference>
<feature type="compositionally biased region" description="Low complexity" evidence="1">
    <location>
        <begin position="70"/>
        <end position="93"/>
    </location>
</feature>
<keyword evidence="3" id="KW-1185">Reference proteome</keyword>
<feature type="region of interest" description="Disordered" evidence="1">
    <location>
        <begin position="1"/>
        <end position="128"/>
    </location>
</feature>
<accession>A0ABX7B8P0</accession>
<evidence type="ECO:0000313" key="3">
    <source>
        <dbReference type="Proteomes" id="UP000595197"/>
    </source>
</evidence>
<dbReference type="EMBL" id="CP067420">
    <property type="protein sequence ID" value="QQP90741.1"/>
    <property type="molecule type" value="Genomic_DNA"/>
</dbReference>
<protein>
    <submittedName>
        <fullName evidence="2">Uncharacterized protein</fullName>
    </submittedName>
</protein>
<gene>
    <name evidence="2" type="ORF">IGS68_05820</name>
</gene>
<evidence type="ECO:0000256" key="1">
    <source>
        <dbReference type="SAM" id="MobiDB-lite"/>
    </source>
</evidence>
<evidence type="ECO:0000313" key="2">
    <source>
        <dbReference type="EMBL" id="QQP90741.1"/>
    </source>
</evidence>
<feature type="compositionally biased region" description="Low complexity" evidence="1">
    <location>
        <begin position="43"/>
        <end position="54"/>
    </location>
</feature>